<dbReference type="Gene3D" id="1.20.120.50">
    <property type="entry name" value="Hemerythrin-like"/>
    <property type="match status" value="1"/>
</dbReference>
<comment type="caution">
    <text evidence="4">The sequence shown here is derived from an EMBL/GenBank/DDBJ whole genome shotgun (WGS) entry which is preliminary data.</text>
</comment>
<dbReference type="GO" id="GO:0046872">
    <property type="term" value="F:metal ion binding"/>
    <property type="evidence" value="ECO:0007669"/>
    <property type="project" value="UniProtKB-KW"/>
</dbReference>
<proteinExistence type="inferred from homology"/>
<evidence type="ECO:0000313" key="4">
    <source>
        <dbReference type="EMBL" id="EAJ7926231.1"/>
    </source>
</evidence>
<sequence length="44" mass="5526">IKNLLAEFFNYMKDHFYEEERYMELIKYPDIETHKKFINILSNP</sequence>
<feature type="non-terminal residue" evidence="4">
    <location>
        <position position="1"/>
    </location>
</feature>
<reference evidence="4" key="1">
    <citation type="submission" date="2018-05" db="EMBL/GenBank/DDBJ databases">
        <authorList>
            <consortium name="PulseNet: The National Subtyping Network for Foodborne Disease Surveillance"/>
            <person name="Tarr C.L."/>
            <person name="Trees E."/>
            <person name="Katz L.S."/>
            <person name="Carleton-Romer H.A."/>
            <person name="Stroika S."/>
            <person name="Kucerova Z."/>
            <person name="Roache K.F."/>
            <person name="Sabol A.L."/>
            <person name="Besser J."/>
            <person name="Gerner-Smidt P."/>
        </authorList>
    </citation>
    <scope>NUCLEOTIDE SEQUENCE</scope>
    <source>
        <strain evidence="5">PNUSAC000074</strain>
        <strain evidence="4">PNUSAC000789</strain>
    </source>
</reference>
<dbReference type="AlphaFoldDB" id="A0A5T0I4Q8"/>
<organism evidence="4">
    <name type="scientific">Campylobacter jejuni</name>
    <dbReference type="NCBI Taxonomy" id="197"/>
    <lineage>
        <taxon>Bacteria</taxon>
        <taxon>Pseudomonadati</taxon>
        <taxon>Campylobacterota</taxon>
        <taxon>Epsilonproteobacteria</taxon>
        <taxon>Campylobacterales</taxon>
        <taxon>Campylobacteraceae</taxon>
        <taxon>Campylobacter</taxon>
    </lineage>
</organism>
<dbReference type="EMBL" id="AACATN010000026">
    <property type="protein sequence ID" value="EAJ7926231.1"/>
    <property type="molecule type" value="Genomic_DNA"/>
</dbReference>
<name>A0A5T0I4Q8_CAMJU</name>
<dbReference type="EMBL" id="AACOZQ010000002">
    <property type="protein sequence ID" value="EAL5337484.1"/>
    <property type="molecule type" value="Genomic_DNA"/>
</dbReference>
<evidence type="ECO:0000256" key="3">
    <source>
        <dbReference type="ARBA" id="ARBA00023004"/>
    </source>
</evidence>
<evidence type="ECO:0000256" key="2">
    <source>
        <dbReference type="ARBA" id="ARBA00022723"/>
    </source>
</evidence>
<keyword evidence="2" id="KW-0479">Metal-binding</keyword>
<dbReference type="InterPro" id="IPR035938">
    <property type="entry name" value="Hemerythrin-like_sf"/>
</dbReference>
<dbReference type="SUPFAM" id="SSF47188">
    <property type="entry name" value="Hemerythrin-like"/>
    <property type="match status" value="1"/>
</dbReference>
<evidence type="ECO:0000313" key="5">
    <source>
        <dbReference type="EMBL" id="EAL5337484.1"/>
    </source>
</evidence>
<evidence type="ECO:0000256" key="1">
    <source>
        <dbReference type="ARBA" id="ARBA00010587"/>
    </source>
</evidence>
<accession>A0A5T0I4Q8</accession>
<keyword evidence="3" id="KW-0408">Iron</keyword>
<comment type="similarity">
    <text evidence="1">Belongs to the hemerythrin family.</text>
</comment>
<protein>
    <submittedName>
        <fullName evidence="4">Chemotaxis protein</fullName>
    </submittedName>
</protein>
<gene>
    <name evidence="5" type="ORF">AA929_02320</name>
    <name evidence="4" type="ORF">BGL08_08460</name>
</gene>